<dbReference type="InterPro" id="IPR003126">
    <property type="entry name" value="Znf_UBR"/>
</dbReference>
<keyword evidence="2" id="KW-0863">Zinc-finger</keyword>
<reference evidence="6 7" key="2">
    <citation type="submission" date="2018-11" db="EMBL/GenBank/DDBJ databases">
        <authorList>
            <consortium name="Pathogen Informatics"/>
        </authorList>
    </citation>
    <scope>NUCLEOTIDE SEQUENCE [LARGE SCALE GENOMIC DNA]</scope>
    <source>
        <strain evidence="6 7">Costa Rica</strain>
    </source>
</reference>
<keyword evidence="1" id="KW-0479">Metal-binding</keyword>
<dbReference type="WBParaSite" id="ACOC_0000444401-mRNA-1">
    <property type="protein sequence ID" value="ACOC_0000444401-mRNA-1"/>
    <property type="gene ID" value="ACOC_0000444401"/>
</dbReference>
<dbReference type="SMART" id="SM00396">
    <property type="entry name" value="ZnF_UBR1"/>
    <property type="match status" value="1"/>
</dbReference>
<evidence type="ECO:0000313" key="7">
    <source>
        <dbReference type="Proteomes" id="UP000267027"/>
    </source>
</evidence>
<dbReference type="PROSITE" id="PS51157">
    <property type="entry name" value="ZF_UBR"/>
    <property type="match status" value="1"/>
</dbReference>
<evidence type="ECO:0000259" key="5">
    <source>
        <dbReference type="PROSITE" id="PS51157"/>
    </source>
</evidence>
<evidence type="ECO:0000256" key="1">
    <source>
        <dbReference type="ARBA" id="ARBA00022723"/>
    </source>
</evidence>
<evidence type="ECO:0000256" key="3">
    <source>
        <dbReference type="ARBA" id="ARBA00022833"/>
    </source>
</evidence>
<protein>
    <submittedName>
        <fullName evidence="8">UBR-type domain-containing protein</fullName>
    </submittedName>
</protein>
<proteinExistence type="predicted"/>
<sequence>MVSIWIDFSAANCSELSLSLWNAVGKALSFLERETKSLAEISDAGSETVPIASPEEATRDDTIAENWLECIFEQWSKGIEFLLRLLSNARTMTQCNESIANVFEKVENLSNTKIVGYLQNTYISLCRRKLIGADLQTELLQGVLTKQGQQKSVLLRTIINGSTGDALSQLVAYDKDCTWSLDLETLGKTSYEWLGVIKSLAEFSLRHPSQSFLSGTYSLLISDHFGGFGENLDLVVLLFIMRHLPRLNSEQGQRDIQVIAKSFNKQFPGVETSLKQFVHPENVSKLAVRAVKLFINLLHEGKWQPYVQSFILTVLIIESTSNRLGADLFEAFTTLLYNIDIHEVDPLLVKTSMHQRSFSHSSKEACIALQSVGGIDRLHCVLSIFRNKAFFDLHPGFAEQCRQAVTEDVLSRLIADNNAPQKSMEWQHFYSMKSKSNGKTGPSYPVMLKNPFTIHYIFRSDKESVNLKQIQWMLETENTAQVRFCYLSETLLLGATSAQPIQIFERKPVLDIFCSFYEAVLSNENIRPSWIELHNSSGFHESTYFDAQGHCAILADTLDRCASREFLPQHICLTPAFVNVDAEVMHCAMRDCVGAILRPSLIDELHEFYAITVQSTDRSAQTALNWEGKQRVFLSESERQTHLHGSGPLGRCQDVFHEILTVICNYADVETHVEVLRHCAENLTSWIVVSTEEENVLRGQSLLMNENRLVFRLIVVSNLLEYCSQLGKHTEPYQDDVYFSDCEALKNVVTRRGGPTALPTVERRVEESRSVNSIPLCTYAATEKEFVHQHWYNCHTCKMTDNKGVCSVCAVNCHRGHDLSYREAFLLNMLQIIRFSKQGSFFCDCGANGCSALTATIYQNSAISAARGRTLPAVHTGLVRNCIESRVEVIERIIRASLHACDSRWSLDQRRDNVRQSLADHQRLRVVYDQAVMFMRLHLFPMLYSENGCHLWFILAEHATTLQIFHVHPGQSLLDELEHMRIDSEPVGFAGRQIACRGDKVAVAGLSDILTLRLNREGEIVDRMVIKLGEITTTHNNSIMKVLWAQSRPALLAVATIQLVRIYDLLLDADNFVEELVLPVGTL</sequence>
<evidence type="ECO:0000313" key="8">
    <source>
        <dbReference type="WBParaSite" id="ACOC_0000444401-mRNA-1"/>
    </source>
</evidence>
<name>A0A0R3PJ44_ANGCS</name>
<dbReference type="OrthoDB" id="5851003at2759"/>
<keyword evidence="3" id="KW-0862">Zinc</keyword>
<dbReference type="AlphaFoldDB" id="A0A0R3PJ44"/>
<reference evidence="8" key="1">
    <citation type="submission" date="2017-02" db="UniProtKB">
        <authorList>
            <consortium name="WormBaseParasite"/>
        </authorList>
    </citation>
    <scope>IDENTIFICATION</scope>
</reference>
<dbReference type="PANTHER" id="PTHR21725">
    <property type="entry name" value="E3 UBIQUITIN-PROTEIN LIGASE UBR4"/>
    <property type="match status" value="1"/>
</dbReference>
<dbReference type="Proteomes" id="UP000267027">
    <property type="component" value="Unassembled WGS sequence"/>
</dbReference>
<dbReference type="PANTHER" id="PTHR21725:SF1">
    <property type="entry name" value="E3 UBIQUITIN-PROTEIN LIGASE UBR4"/>
    <property type="match status" value="1"/>
</dbReference>
<dbReference type="STRING" id="334426.A0A0R3PJ44"/>
<feature type="domain" description="UBR-type" evidence="5">
    <location>
        <begin position="775"/>
        <end position="855"/>
    </location>
</feature>
<evidence type="ECO:0000256" key="4">
    <source>
        <dbReference type="PROSITE-ProRule" id="PRU00508"/>
    </source>
</evidence>
<feature type="zinc finger region" description="UBR-type" evidence="4">
    <location>
        <begin position="775"/>
        <end position="855"/>
    </location>
</feature>
<dbReference type="EMBL" id="UYYA01003816">
    <property type="protein sequence ID" value="VDM56030.1"/>
    <property type="molecule type" value="Genomic_DNA"/>
</dbReference>
<gene>
    <name evidence="6" type="ORF">ACOC_LOCUS4445</name>
</gene>
<accession>A0A0R3PJ44</accession>
<dbReference type="GO" id="GO:0008270">
    <property type="term" value="F:zinc ion binding"/>
    <property type="evidence" value="ECO:0007669"/>
    <property type="project" value="UniProtKB-KW"/>
</dbReference>
<organism evidence="8">
    <name type="scientific">Angiostrongylus costaricensis</name>
    <name type="common">Nematode worm</name>
    <dbReference type="NCBI Taxonomy" id="334426"/>
    <lineage>
        <taxon>Eukaryota</taxon>
        <taxon>Metazoa</taxon>
        <taxon>Ecdysozoa</taxon>
        <taxon>Nematoda</taxon>
        <taxon>Chromadorea</taxon>
        <taxon>Rhabditida</taxon>
        <taxon>Rhabditina</taxon>
        <taxon>Rhabditomorpha</taxon>
        <taxon>Strongyloidea</taxon>
        <taxon>Metastrongylidae</taxon>
        <taxon>Angiostrongylus</taxon>
    </lineage>
</organism>
<evidence type="ECO:0000256" key="2">
    <source>
        <dbReference type="ARBA" id="ARBA00022771"/>
    </source>
</evidence>
<dbReference type="OMA" id="CNESIAN"/>
<dbReference type="InterPro" id="IPR045189">
    <property type="entry name" value="UBR4-like"/>
</dbReference>
<evidence type="ECO:0000313" key="6">
    <source>
        <dbReference type="EMBL" id="VDM56030.1"/>
    </source>
</evidence>
<keyword evidence="7" id="KW-1185">Reference proteome</keyword>